<dbReference type="InterPro" id="IPR047111">
    <property type="entry name" value="YbaP-like"/>
</dbReference>
<dbReference type="EMBL" id="FNFO01000001">
    <property type="protein sequence ID" value="SDJ74749.1"/>
    <property type="molecule type" value="Genomic_DNA"/>
</dbReference>
<accession>A0A1G8W8W6</accession>
<dbReference type="STRING" id="1075417.SAMN05421823_1014"/>
<name>A0A1G8W8W6_9BACT</name>
<protein>
    <recommendedName>
        <fullName evidence="3">TraB family protein</fullName>
    </recommendedName>
</protein>
<dbReference type="PANTHER" id="PTHR40590:SF1">
    <property type="entry name" value="CYTOPLASMIC PROTEIN"/>
    <property type="match status" value="1"/>
</dbReference>
<organism evidence="1 2">
    <name type="scientific">Catalinimonas alkaloidigena</name>
    <dbReference type="NCBI Taxonomy" id="1075417"/>
    <lineage>
        <taxon>Bacteria</taxon>
        <taxon>Pseudomonadati</taxon>
        <taxon>Bacteroidota</taxon>
        <taxon>Cytophagia</taxon>
        <taxon>Cytophagales</taxon>
        <taxon>Catalimonadaceae</taxon>
        <taxon>Catalinimonas</taxon>
    </lineage>
</organism>
<dbReference type="RefSeq" id="WP_089677678.1">
    <property type="nucleotide sequence ID" value="NZ_FNFO01000001.1"/>
</dbReference>
<dbReference type="Proteomes" id="UP000198510">
    <property type="component" value="Unassembled WGS sequence"/>
</dbReference>
<evidence type="ECO:0000313" key="1">
    <source>
        <dbReference type="EMBL" id="SDJ74749.1"/>
    </source>
</evidence>
<keyword evidence="2" id="KW-1185">Reference proteome</keyword>
<dbReference type="CDD" id="cd14789">
    <property type="entry name" value="Tiki"/>
    <property type="match status" value="1"/>
</dbReference>
<dbReference type="PANTHER" id="PTHR40590">
    <property type="entry name" value="CYTOPLASMIC PROTEIN-RELATED"/>
    <property type="match status" value="1"/>
</dbReference>
<reference evidence="1 2" key="1">
    <citation type="submission" date="2016-10" db="EMBL/GenBank/DDBJ databases">
        <authorList>
            <person name="de Groot N.N."/>
        </authorList>
    </citation>
    <scope>NUCLEOTIDE SEQUENCE [LARGE SCALE GENOMIC DNA]</scope>
    <source>
        <strain evidence="1 2">DSM 25186</strain>
    </source>
</reference>
<evidence type="ECO:0008006" key="3">
    <source>
        <dbReference type="Google" id="ProtNLM"/>
    </source>
</evidence>
<evidence type="ECO:0000313" key="2">
    <source>
        <dbReference type="Proteomes" id="UP000198510"/>
    </source>
</evidence>
<dbReference type="OrthoDB" id="9798714at2"/>
<sequence>MTFLLSLLLHLAPVMPADSTENALLWKISGRDLAAPSYLYGTIHATCARDLHVTDAMQAALHQTEQLALELDMDDPGMVLTMQQHLFMPDDLTLKTLLSPEDYQLVDHFFSDSLGMALNKVQRMKPFMLYSLMFGKLLGCTPESYEVELMMRAKEAKKEVVGLETAEYQLSLFDKMPYDKQAAQLVEDIQDIGRTRKEFADMQRYYQEENLRPVYEMMLETSPGYADFEEVFLIERNHHWVDTMAAMMPQTPTFFAVGALHLVGNDGLIHLLRQAGYTVEPVRTEE</sequence>
<dbReference type="InterPro" id="IPR002816">
    <property type="entry name" value="TraB/PrgY/GumN_fam"/>
</dbReference>
<gene>
    <name evidence="1" type="ORF">SAMN05421823_1014</name>
</gene>
<dbReference type="Pfam" id="PF01963">
    <property type="entry name" value="TraB_PrgY_gumN"/>
    <property type="match status" value="1"/>
</dbReference>
<proteinExistence type="predicted"/>
<dbReference type="AlphaFoldDB" id="A0A1G8W8W6"/>